<dbReference type="Proteomes" id="UP000295818">
    <property type="component" value="Unassembled WGS sequence"/>
</dbReference>
<protein>
    <submittedName>
        <fullName evidence="4">8-oxo-dGTP pyrophosphatase MutT (NUDIX family)</fullName>
    </submittedName>
</protein>
<comment type="cofactor">
    <cofactor evidence="1">
        <name>Mg(2+)</name>
        <dbReference type="ChEBI" id="CHEBI:18420"/>
    </cofactor>
</comment>
<dbReference type="PANTHER" id="PTHR43046">
    <property type="entry name" value="GDP-MANNOSE MANNOSYL HYDROLASE"/>
    <property type="match status" value="1"/>
</dbReference>
<evidence type="ECO:0000313" key="5">
    <source>
        <dbReference type="Proteomes" id="UP000295818"/>
    </source>
</evidence>
<dbReference type="EMBL" id="SLWM01000002">
    <property type="protein sequence ID" value="TCO29476.1"/>
    <property type="molecule type" value="Genomic_DNA"/>
</dbReference>
<dbReference type="PROSITE" id="PS51462">
    <property type="entry name" value="NUDIX"/>
    <property type="match status" value="1"/>
</dbReference>
<organism evidence="4 5">
    <name type="scientific">Kribbella orskensis</name>
    <dbReference type="NCBI Taxonomy" id="2512216"/>
    <lineage>
        <taxon>Bacteria</taxon>
        <taxon>Bacillati</taxon>
        <taxon>Actinomycetota</taxon>
        <taxon>Actinomycetes</taxon>
        <taxon>Propionibacteriales</taxon>
        <taxon>Kribbellaceae</taxon>
        <taxon>Kribbella</taxon>
    </lineage>
</organism>
<evidence type="ECO:0000313" key="4">
    <source>
        <dbReference type="EMBL" id="TCO29476.1"/>
    </source>
</evidence>
<dbReference type="RefSeq" id="WP_132188149.1">
    <property type="nucleotide sequence ID" value="NZ_SLWM01000002.1"/>
</dbReference>
<dbReference type="InterPro" id="IPR020084">
    <property type="entry name" value="NUDIX_hydrolase_CS"/>
</dbReference>
<dbReference type="PROSITE" id="PS00893">
    <property type="entry name" value="NUDIX_BOX"/>
    <property type="match status" value="1"/>
</dbReference>
<name>A0ABY2BRE7_9ACTN</name>
<dbReference type="PANTHER" id="PTHR43046:SF15">
    <property type="entry name" value="MUTT_NUDIX FAMILY PROTEIN"/>
    <property type="match status" value="1"/>
</dbReference>
<dbReference type="SUPFAM" id="SSF55811">
    <property type="entry name" value="Nudix"/>
    <property type="match status" value="1"/>
</dbReference>
<sequence>MLLGSFVHDLDLDLTAPTLQRTSVRGVLFRDDQLLLLASRHGDYKFPGGGVEARESIPAALQREFLEECGLPGVEIGLAIGITTEYLRAIEPEYEVFKLTSHYFYCSSDGEPGDPQQLEGYEAELELEPRWVTVSEALAANRAVRAGGVGVMRWLDREIQVLSHLADL</sequence>
<dbReference type="InterPro" id="IPR000086">
    <property type="entry name" value="NUDIX_hydrolase_dom"/>
</dbReference>
<comment type="caution">
    <text evidence="4">The sequence shown here is derived from an EMBL/GenBank/DDBJ whole genome shotgun (WGS) entry which is preliminary data.</text>
</comment>
<dbReference type="InterPro" id="IPR015797">
    <property type="entry name" value="NUDIX_hydrolase-like_dom_sf"/>
</dbReference>
<gene>
    <name evidence="4" type="ORF">EV644_102194</name>
</gene>
<keyword evidence="5" id="KW-1185">Reference proteome</keyword>
<accession>A0ABY2BRE7</accession>
<evidence type="ECO:0000256" key="2">
    <source>
        <dbReference type="ARBA" id="ARBA00022801"/>
    </source>
</evidence>
<feature type="domain" description="Nudix hydrolase" evidence="3">
    <location>
        <begin position="19"/>
        <end position="157"/>
    </location>
</feature>
<proteinExistence type="predicted"/>
<evidence type="ECO:0000256" key="1">
    <source>
        <dbReference type="ARBA" id="ARBA00001946"/>
    </source>
</evidence>
<evidence type="ECO:0000259" key="3">
    <source>
        <dbReference type="PROSITE" id="PS51462"/>
    </source>
</evidence>
<dbReference type="Pfam" id="PF00293">
    <property type="entry name" value="NUDIX"/>
    <property type="match status" value="1"/>
</dbReference>
<keyword evidence="2" id="KW-0378">Hydrolase</keyword>
<reference evidence="4 5" key="1">
    <citation type="journal article" date="2015" name="Stand. Genomic Sci.">
        <title>Genomic Encyclopedia of Bacterial and Archaeal Type Strains, Phase III: the genomes of soil and plant-associated and newly described type strains.</title>
        <authorList>
            <person name="Whitman W.B."/>
            <person name="Woyke T."/>
            <person name="Klenk H.P."/>
            <person name="Zhou Y."/>
            <person name="Lilburn T.G."/>
            <person name="Beck B.J."/>
            <person name="De Vos P."/>
            <person name="Vandamme P."/>
            <person name="Eisen J.A."/>
            <person name="Garrity G."/>
            <person name="Hugenholtz P."/>
            <person name="Kyrpides N.C."/>
        </authorList>
    </citation>
    <scope>NUCLEOTIDE SEQUENCE [LARGE SCALE GENOMIC DNA]</scope>
    <source>
        <strain evidence="4 5">VKM Ac-2538</strain>
    </source>
</reference>
<dbReference type="Gene3D" id="3.90.79.10">
    <property type="entry name" value="Nucleoside Triphosphate Pyrophosphohydrolase"/>
    <property type="match status" value="1"/>
</dbReference>